<keyword evidence="4 6" id="KW-0472">Membrane</keyword>
<keyword evidence="3 6" id="KW-1133">Transmembrane helix</keyword>
<dbReference type="InterPro" id="IPR051694">
    <property type="entry name" value="Immunoregulatory_rcpt-like"/>
</dbReference>
<accession>A0A9N9BKE8</accession>
<dbReference type="EMBL" id="CAJVPS010002379">
    <property type="protein sequence ID" value="CAG8567034.1"/>
    <property type="molecule type" value="Genomic_DNA"/>
</dbReference>
<name>A0A9N9BKE8_9GLOM</name>
<evidence type="ECO:0000313" key="7">
    <source>
        <dbReference type="EMBL" id="CAG8567034.1"/>
    </source>
</evidence>
<feature type="region of interest" description="Disordered" evidence="5">
    <location>
        <begin position="125"/>
        <end position="179"/>
    </location>
</feature>
<feature type="compositionally biased region" description="Polar residues" evidence="5">
    <location>
        <begin position="19"/>
        <end position="33"/>
    </location>
</feature>
<feature type="compositionally biased region" description="Low complexity" evidence="5">
    <location>
        <begin position="163"/>
        <end position="179"/>
    </location>
</feature>
<keyword evidence="8" id="KW-1185">Reference proteome</keyword>
<reference evidence="7" key="1">
    <citation type="submission" date="2021-06" db="EMBL/GenBank/DDBJ databases">
        <authorList>
            <person name="Kallberg Y."/>
            <person name="Tangrot J."/>
            <person name="Rosling A."/>
        </authorList>
    </citation>
    <scope>NUCLEOTIDE SEQUENCE</scope>
    <source>
        <strain evidence="7">FL130A</strain>
    </source>
</reference>
<gene>
    <name evidence="7" type="ORF">ALEPTO_LOCUS6633</name>
</gene>
<organism evidence="7 8">
    <name type="scientific">Ambispora leptoticha</name>
    <dbReference type="NCBI Taxonomy" id="144679"/>
    <lineage>
        <taxon>Eukaryota</taxon>
        <taxon>Fungi</taxon>
        <taxon>Fungi incertae sedis</taxon>
        <taxon>Mucoromycota</taxon>
        <taxon>Glomeromycotina</taxon>
        <taxon>Glomeromycetes</taxon>
        <taxon>Archaeosporales</taxon>
        <taxon>Ambisporaceae</taxon>
        <taxon>Ambispora</taxon>
    </lineage>
</organism>
<comment type="subcellular location">
    <subcellularLocation>
        <location evidence="1">Membrane</location>
        <topology evidence="1">Single-pass membrane protein</topology>
    </subcellularLocation>
</comment>
<dbReference type="PANTHER" id="PTHR15549">
    <property type="entry name" value="PAIRED IMMUNOGLOBULIN-LIKE TYPE 2 RECEPTOR"/>
    <property type="match status" value="1"/>
</dbReference>
<comment type="caution">
    <text evidence="7">The sequence shown here is derived from an EMBL/GenBank/DDBJ whole genome shotgun (WGS) entry which is preliminary data.</text>
</comment>
<evidence type="ECO:0000256" key="4">
    <source>
        <dbReference type="ARBA" id="ARBA00023136"/>
    </source>
</evidence>
<dbReference type="Proteomes" id="UP000789508">
    <property type="component" value="Unassembled WGS sequence"/>
</dbReference>
<sequence length="486" mass="51900">DSQSVSVTIRSGDRDAALLSNNGQSSDSSIQPPLQSSLESLAIPSSLVIPSLTIPSQLTPIISSLLSSPFSLPSSILLSLDPSTSAPSPSLSSQSPILTSDLITSSSLPSSVTSILASTTTAASSSPISTSTIVPTSTASSSSIIKPTDFHKTPPFDNGPLPTSEVTSTTNFTNESNNSDGKNKLNTGIILGIIFAILIILLILAYFGYRAIRRRKKGKGVMRLPQDLETTYLPSMTHAIPAHQERHLDLELPTQPFSFLSLYKNPSTSSFIEDFNDIASGSGANGTFNRDDAVGSTSGGNGINNNNSSRFLYGETVVGNTTSSINMFGAGLGLRRSSSAPSSPSSPTGEKVVEMELIAPASEQILVTRDRTVQVEHVPSSDITNANPPSPRIQTEQQSPLENPFMEHANPFEGGSPEEDSWEEFEDTSEDHEVMAFSIEDVFPKPPERHHDAVSFFTCGQPNEITSLNETVRPMQSQKQTPETNK</sequence>
<evidence type="ECO:0000256" key="2">
    <source>
        <dbReference type="ARBA" id="ARBA00022692"/>
    </source>
</evidence>
<keyword evidence="2 6" id="KW-0812">Transmembrane</keyword>
<evidence type="ECO:0000256" key="6">
    <source>
        <dbReference type="SAM" id="Phobius"/>
    </source>
</evidence>
<dbReference type="OrthoDB" id="10651261at2759"/>
<feature type="non-terminal residue" evidence="7">
    <location>
        <position position="486"/>
    </location>
</feature>
<feature type="transmembrane region" description="Helical" evidence="6">
    <location>
        <begin position="188"/>
        <end position="209"/>
    </location>
</feature>
<evidence type="ECO:0000313" key="8">
    <source>
        <dbReference type="Proteomes" id="UP000789508"/>
    </source>
</evidence>
<dbReference type="PANTHER" id="PTHR15549:SF30">
    <property type="entry name" value="MID2 DOMAIN-CONTAINING PROTEIN"/>
    <property type="match status" value="1"/>
</dbReference>
<dbReference type="AlphaFoldDB" id="A0A9N9BKE8"/>
<evidence type="ECO:0000256" key="5">
    <source>
        <dbReference type="SAM" id="MobiDB-lite"/>
    </source>
</evidence>
<dbReference type="GO" id="GO:0016020">
    <property type="term" value="C:membrane"/>
    <property type="evidence" value="ECO:0007669"/>
    <property type="project" value="UniProtKB-SubCell"/>
</dbReference>
<evidence type="ECO:0000256" key="1">
    <source>
        <dbReference type="ARBA" id="ARBA00004167"/>
    </source>
</evidence>
<dbReference type="GO" id="GO:0071944">
    <property type="term" value="C:cell periphery"/>
    <property type="evidence" value="ECO:0007669"/>
    <property type="project" value="UniProtKB-ARBA"/>
</dbReference>
<protein>
    <submittedName>
        <fullName evidence="7">10763_t:CDS:1</fullName>
    </submittedName>
</protein>
<proteinExistence type="predicted"/>
<evidence type="ECO:0000256" key="3">
    <source>
        <dbReference type="ARBA" id="ARBA00022989"/>
    </source>
</evidence>
<feature type="region of interest" description="Disordered" evidence="5">
    <location>
        <begin position="1"/>
        <end position="33"/>
    </location>
</feature>
<feature type="compositionally biased region" description="Low complexity" evidence="5">
    <location>
        <begin position="125"/>
        <end position="145"/>
    </location>
</feature>